<dbReference type="GO" id="GO:0034472">
    <property type="term" value="P:snRNA 3'-end processing"/>
    <property type="evidence" value="ECO:0007669"/>
    <property type="project" value="TreeGrafter"/>
</dbReference>
<evidence type="ECO:0000313" key="5">
    <source>
        <dbReference type="Proteomes" id="UP000092460"/>
    </source>
</evidence>
<dbReference type="Pfam" id="PF19435">
    <property type="entry name" value="IntS14_b-barrel"/>
    <property type="match status" value="1"/>
</dbReference>
<evidence type="ECO:0000256" key="2">
    <source>
        <dbReference type="SAM" id="SignalP"/>
    </source>
</evidence>
<dbReference type="EMBL" id="JXJN01016425">
    <property type="status" value="NOT_ANNOTATED_CDS"/>
    <property type="molecule type" value="Genomic_DNA"/>
</dbReference>
<dbReference type="VEuPathDB" id="VectorBase:GPPI033981"/>
<name>A0A1B0BLK4_9MUSC</name>
<feature type="domain" description="Integrator complex subunit 14 beta-barrel" evidence="3">
    <location>
        <begin position="113"/>
        <end position="204"/>
    </location>
</feature>
<sequence length="283" mass="31576">MALLTFMISLFFGEHGDKLCLLTLMKTVSNILTSNWGTQSQSQVVVFSDCGLGFGKSSIRTFLQNYTGKELDAEFNWLKPLKIVKWNFICLGIQNDGYFTMFEMFEKLCESNFKPFEVTLKCGDYIRLECPILIWPPLAPYYPLNNSKNAKPLILASKLGVCGYLSLSDIGSPASLSRHLILPKMEKVSRPTSDKSANTARLTSDKTPRLDINGTQPHRISSFKITVPSEQFECATDKPLRPDGVLLKEFNPRKKPTKPLLAGFATSAKPSTSTCNPRSVSKD</sequence>
<keyword evidence="2" id="KW-0732">Signal</keyword>
<dbReference type="InterPro" id="IPR045814">
    <property type="entry name" value="IntS14_b-barrel"/>
</dbReference>
<feature type="chain" id="PRO_5008404979" description="Integrator complex subunit 14 beta-barrel domain-containing protein" evidence="2">
    <location>
        <begin position="17"/>
        <end position="283"/>
    </location>
</feature>
<evidence type="ECO:0000313" key="4">
    <source>
        <dbReference type="EnsemblMetazoa" id="GPPI033981-PA"/>
    </source>
</evidence>
<evidence type="ECO:0000259" key="3">
    <source>
        <dbReference type="Pfam" id="PF19435"/>
    </source>
</evidence>
<keyword evidence="5" id="KW-1185">Reference proteome</keyword>
<protein>
    <recommendedName>
        <fullName evidence="3">Integrator complex subunit 14 beta-barrel domain-containing protein</fullName>
    </recommendedName>
</protein>
<organism evidence="4 5">
    <name type="scientific">Glossina palpalis gambiensis</name>
    <dbReference type="NCBI Taxonomy" id="67801"/>
    <lineage>
        <taxon>Eukaryota</taxon>
        <taxon>Metazoa</taxon>
        <taxon>Ecdysozoa</taxon>
        <taxon>Arthropoda</taxon>
        <taxon>Hexapoda</taxon>
        <taxon>Insecta</taxon>
        <taxon>Pterygota</taxon>
        <taxon>Neoptera</taxon>
        <taxon>Endopterygota</taxon>
        <taxon>Diptera</taxon>
        <taxon>Brachycera</taxon>
        <taxon>Muscomorpha</taxon>
        <taxon>Hippoboscoidea</taxon>
        <taxon>Glossinidae</taxon>
        <taxon>Glossina</taxon>
    </lineage>
</organism>
<dbReference type="PANTHER" id="PTHR13532:SF3">
    <property type="entry name" value="INTEGRATOR COMPLEX SUBUNIT 14"/>
    <property type="match status" value="1"/>
</dbReference>
<dbReference type="Proteomes" id="UP000092460">
    <property type="component" value="Unassembled WGS sequence"/>
</dbReference>
<dbReference type="EnsemblMetazoa" id="GPPI033981-RA">
    <property type="protein sequence ID" value="GPPI033981-PA"/>
    <property type="gene ID" value="GPPI033981"/>
</dbReference>
<feature type="compositionally biased region" description="Polar residues" evidence="1">
    <location>
        <begin position="268"/>
        <end position="283"/>
    </location>
</feature>
<dbReference type="PANTHER" id="PTHR13532">
    <property type="match status" value="1"/>
</dbReference>
<evidence type="ECO:0000256" key="1">
    <source>
        <dbReference type="SAM" id="MobiDB-lite"/>
    </source>
</evidence>
<reference evidence="5" key="1">
    <citation type="submission" date="2015-01" db="EMBL/GenBank/DDBJ databases">
        <authorList>
            <person name="Aksoy S."/>
            <person name="Warren W."/>
            <person name="Wilson R.K."/>
        </authorList>
    </citation>
    <scope>NUCLEOTIDE SEQUENCE [LARGE SCALE GENOMIC DNA]</scope>
    <source>
        <strain evidence="5">IAEA</strain>
    </source>
</reference>
<dbReference type="InterPro" id="IPR039841">
    <property type="entry name" value="INTS14"/>
</dbReference>
<dbReference type="STRING" id="67801.A0A1B0BLK4"/>
<feature type="signal peptide" evidence="2">
    <location>
        <begin position="1"/>
        <end position="16"/>
    </location>
</feature>
<feature type="region of interest" description="Disordered" evidence="1">
    <location>
        <begin position="250"/>
        <end position="283"/>
    </location>
</feature>
<reference evidence="4" key="2">
    <citation type="submission" date="2020-05" db="UniProtKB">
        <authorList>
            <consortium name="EnsemblMetazoa"/>
        </authorList>
    </citation>
    <scope>IDENTIFICATION</scope>
    <source>
        <strain evidence="4">IAEA</strain>
    </source>
</reference>
<feature type="region of interest" description="Disordered" evidence="1">
    <location>
        <begin position="187"/>
        <end position="215"/>
    </location>
</feature>
<accession>A0A1B0BLK4</accession>
<dbReference type="GO" id="GO:0032039">
    <property type="term" value="C:integrator complex"/>
    <property type="evidence" value="ECO:0007669"/>
    <property type="project" value="InterPro"/>
</dbReference>
<proteinExistence type="predicted"/>
<dbReference type="AlphaFoldDB" id="A0A1B0BLK4"/>